<reference evidence="1" key="1">
    <citation type="submission" date="2020-11" db="EMBL/GenBank/DDBJ databases">
        <authorList>
            <person name="Lee S.D."/>
        </authorList>
    </citation>
    <scope>NUCLEOTIDE SEQUENCE</scope>
    <source>
        <strain evidence="1">SAP-2</strain>
    </source>
</reference>
<proteinExistence type="predicted"/>
<accession>A0AA40X497</accession>
<dbReference type="EMBL" id="JADMKS010000005">
    <property type="protein sequence ID" value="MBF6637907.1"/>
    <property type="molecule type" value="Genomic_DNA"/>
</dbReference>
<dbReference type="AlphaFoldDB" id="A0AA40X497"/>
<dbReference type="Proteomes" id="UP000705283">
    <property type="component" value="Unassembled WGS sequence"/>
</dbReference>
<name>A0AA40X497_9GAMM</name>
<comment type="caution">
    <text evidence="1">The sequence shown here is derived from an EMBL/GenBank/DDBJ whole genome shotgun (WGS) entry which is preliminary data.</text>
</comment>
<gene>
    <name evidence="1" type="ORF">ITX54_14685</name>
</gene>
<dbReference type="RefSeq" id="WP_194978277.1">
    <property type="nucleotide sequence ID" value="NZ_JADMKS010000005.1"/>
</dbReference>
<dbReference type="Pfam" id="PF05939">
    <property type="entry name" value="Phage_min_tail"/>
    <property type="match status" value="1"/>
</dbReference>
<evidence type="ECO:0000313" key="1">
    <source>
        <dbReference type="EMBL" id="MBF6637907.1"/>
    </source>
</evidence>
<evidence type="ECO:0000313" key="2">
    <source>
        <dbReference type="Proteomes" id="UP000705283"/>
    </source>
</evidence>
<organism evidence="1 2">
    <name type="scientific">Rouxiella silvae</name>
    <dbReference type="NCBI Taxonomy" id="1646373"/>
    <lineage>
        <taxon>Bacteria</taxon>
        <taxon>Pseudomonadati</taxon>
        <taxon>Pseudomonadota</taxon>
        <taxon>Gammaproteobacteria</taxon>
        <taxon>Enterobacterales</taxon>
        <taxon>Yersiniaceae</taxon>
        <taxon>Rouxiella</taxon>
    </lineage>
</organism>
<sequence length="117" mass="13399">MTIREFYWSPRVNTEGDITQRVSSIQFGDGYKQETGDGINGEQGSWPLQFVGDWDYIVGIRNFLREHKGYVAFMWRNPMFELGLYKCNGHKINATGKNAAGDAMYQLSATFETAFRP</sequence>
<reference evidence="1" key="2">
    <citation type="submission" date="2022-09" db="EMBL/GenBank/DDBJ databases">
        <title>Rouxiella aceris sp. nov., isolated from tree sap and emended description of the genus Rhouxiella.</title>
        <authorList>
            <person name="Kim I.S."/>
        </authorList>
    </citation>
    <scope>NUCLEOTIDE SEQUENCE</scope>
    <source>
        <strain evidence="1">SAP-2</strain>
    </source>
</reference>
<dbReference type="InterPro" id="IPR010265">
    <property type="entry name" value="Phage_lambda_TipM"/>
</dbReference>
<protein>
    <submittedName>
        <fullName evidence="1">Phage tail protein</fullName>
    </submittedName>
</protein>